<evidence type="ECO:0000259" key="2">
    <source>
        <dbReference type="Pfam" id="PF13231"/>
    </source>
</evidence>
<dbReference type="Proteomes" id="UP000178565">
    <property type="component" value="Unassembled WGS sequence"/>
</dbReference>
<gene>
    <name evidence="3" type="ORF">A3B45_04675</name>
</gene>
<keyword evidence="1" id="KW-0472">Membrane</keyword>
<accession>A0A1F5KQ47</accession>
<reference evidence="3 4" key="1">
    <citation type="journal article" date="2016" name="Nat. Commun.">
        <title>Thousands of microbial genomes shed light on interconnected biogeochemical processes in an aquifer system.</title>
        <authorList>
            <person name="Anantharaman K."/>
            <person name="Brown C.T."/>
            <person name="Hug L.A."/>
            <person name="Sharon I."/>
            <person name="Castelle C.J."/>
            <person name="Probst A.J."/>
            <person name="Thomas B.C."/>
            <person name="Singh A."/>
            <person name="Wilkins M.J."/>
            <person name="Karaoz U."/>
            <person name="Brodie E.L."/>
            <person name="Williams K.H."/>
            <person name="Hubbard S.S."/>
            <person name="Banfield J.F."/>
        </authorList>
    </citation>
    <scope>NUCLEOTIDE SEQUENCE [LARGE SCALE GENOMIC DNA]</scope>
</reference>
<feature type="transmembrane region" description="Helical" evidence="1">
    <location>
        <begin position="473"/>
        <end position="492"/>
    </location>
</feature>
<dbReference type="EMBL" id="MFDM01000018">
    <property type="protein sequence ID" value="OGE43067.1"/>
    <property type="molecule type" value="Genomic_DNA"/>
</dbReference>
<feature type="transmembrane region" description="Helical" evidence="1">
    <location>
        <begin position="184"/>
        <end position="205"/>
    </location>
</feature>
<organism evidence="3 4">
    <name type="scientific">Candidatus Daviesbacteria bacterium RIFCSPLOWO2_01_FULL_39_12</name>
    <dbReference type="NCBI Taxonomy" id="1797785"/>
    <lineage>
        <taxon>Bacteria</taxon>
        <taxon>Candidatus Daviesiibacteriota</taxon>
    </lineage>
</organism>
<keyword evidence="1" id="KW-1133">Transmembrane helix</keyword>
<feature type="transmembrane region" description="Helical" evidence="1">
    <location>
        <begin position="35"/>
        <end position="56"/>
    </location>
</feature>
<evidence type="ECO:0000256" key="1">
    <source>
        <dbReference type="SAM" id="Phobius"/>
    </source>
</evidence>
<dbReference type="InterPro" id="IPR038731">
    <property type="entry name" value="RgtA/B/C-like"/>
</dbReference>
<dbReference type="AlphaFoldDB" id="A0A1F5KQ47"/>
<protein>
    <recommendedName>
        <fullName evidence="2">Glycosyltransferase RgtA/B/C/D-like domain-containing protein</fullName>
    </recommendedName>
</protein>
<dbReference type="STRING" id="1797785.A3B45_04675"/>
<feature type="transmembrane region" description="Helical" evidence="1">
    <location>
        <begin position="419"/>
        <end position="438"/>
    </location>
</feature>
<feature type="domain" description="Glycosyltransferase RgtA/B/C/D-like" evidence="2">
    <location>
        <begin position="178"/>
        <end position="305"/>
    </location>
</feature>
<evidence type="ECO:0000313" key="3">
    <source>
        <dbReference type="EMBL" id="OGE43067.1"/>
    </source>
</evidence>
<feature type="transmembrane region" description="Helical" evidence="1">
    <location>
        <begin position="107"/>
        <end position="128"/>
    </location>
</feature>
<evidence type="ECO:0000313" key="4">
    <source>
        <dbReference type="Proteomes" id="UP000178565"/>
    </source>
</evidence>
<name>A0A1F5KQ47_9BACT</name>
<dbReference type="Pfam" id="PF13231">
    <property type="entry name" value="PMT_2"/>
    <property type="match status" value="1"/>
</dbReference>
<feature type="transmembrane region" description="Helical" evidence="1">
    <location>
        <begin position="450"/>
        <end position="467"/>
    </location>
</feature>
<feature type="transmembrane region" description="Helical" evidence="1">
    <location>
        <begin position="513"/>
        <end position="533"/>
    </location>
</feature>
<keyword evidence="1" id="KW-0812">Transmembrane</keyword>
<feature type="transmembrane region" description="Helical" evidence="1">
    <location>
        <begin position="281"/>
        <end position="299"/>
    </location>
</feature>
<sequence length="676" mass="77486">MDVNILLFFIAVCFWILTSVGILSFFRFHSLLEQIISFLIISSANIIIATLILSFLDLINRNSFLIIHAIFLLMVFLIIRLTGRKFLLLFVQVNLSEFKDIKKHPHIIIFGVSVLVFCIVSIFIILFVPPNNWDSMTYHLSRIGFWLQHGSLGFFDTYNLTQNYSPPNAEILIMWSILFIKSDIFAGFIQFIGYLGTILLIYGIAREIGANIFQGIFASLVWASIPEVMLEATSTQNDIVATFFSIATIFFILRGCNELGWRGFLVSGISLGLAVGTKATAILALPGIFVGTLFLFIKMNRTYLNKTQKTVEIPPHPPLKKGGGEESRTVNDLVRNLTNWIMSASLGIIIFGSYIYKKNYLYYGYPFSTQAVKADATAPSIANIFYNLYHIGYRFLDTSGIPFLEIPVFFNARYFHEDYAGYGLVWLFLGVPAVFYALYRGFFKNDFLKMWICIIAVGYLLSFSFALSINPHIFRLLIFFTAIICPLVAFFYPKEITIFYSKEYNSLNWRRALFTLITTVGVISIFVSAFFNLSKPFYLPFSDKKTIFEKSFYEKRFFFPSKKDTMIIFQELDKMAEKGSRVGVIASTDDWDYPAFGRRFDRIVVPILLRKVNVNEDIFARYNLDYLIVFGQVQNIESVKVDVMPFITQLKKSGSLNTLRAGNMFLFAKKAHYKVE</sequence>
<comment type="caution">
    <text evidence="3">The sequence shown here is derived from an EMBL/GenBank/DDBJ whole genome shotgun (WGS) entry which is preliminary data.</text>
</comment>
<feature type="transmembrane region" description="Helical" evidence="1">
    <location>
        <begin position="6"/>
        <end position="28"/>
    </location>
</feature>
<feature type="transmembrane region" description="Helical" evidence="1">
    <location>
        <begin position="337"/>
        <end position="356"/>
    </location>
</feature>
<feature type="transmembrane region" description="Helical" evidence="1">
    <location>
        <begin position="212"/>
        <end position="229"/>
    </location>
</feature>
<feature type="transmembrane region" description="Helical" evidence="1">
    <location>
        <begin position="62"/>
        <end position="79"/>
    </location>
</feature>
<proteinExistence type="predicted"/>